<evidence type="ECO:0000313" key="2">
    <source>
        <dbReference type="EMBL" id="MPC30103.1"/>
    </source>
</evidence>
<organism evidence="2 3">
    <name type="scientific">Portunus trituberculatus</name>
    <name type="common">Swimming crab</name>
    <name type="synonym">Neptunus trituberculatus</name>
    <dbReference type="NCBI Taxonomy" id="210409"/>
    <lineage>
        <taxon>Eukaryota</taxon>
        <taxon>Metazoa</taxon>
        <taxon>Ecdysozoa</taxon>
        <taxon>Arthropoda</taxon>
        <taxon>Crustacea</taxon>
        <taxon>Multicrustacea</taxon>
        <taxon>Malacostraca</taxon>
        <taxon>Eumalacostraca</taxon>
        <taxon>Eucarida</taxon>
        <taxon>Decapoda</taxon>
        <taxon>Pleocyemata</taxon>
        <taxon>Brachyura</taxon>
        <taxon>Eubrachyura</taxon>
        <taxon>Portunoidea</taxon>
        <taxon>Portunidae</taxon>
        <taxon>Portuninae</taxon>
        <taxon>Portunus</taxon>
    </lineage>
</organism>
<keyword evidence="3" id="KW-1185">Reference proteome</keyword>
<dbReference type="EMBL" id="VSRR010002194">
    <property type="protein sequence ID" value="MPC30103.1"/>
    <property type="molecule type" value="Genomic_DNA"/>
</dbReference>
<dbReference type="AlphaFoldDB" id="A0A5B7EAY2"/>
<reference evidence="2 3" key="1">
    <citation type="submission" date="2019-05" db="EMBL/GenBank/DDBJ databases">
        <title>Another draft genome of Portunus trituberculatus and its Hox gene families provides insights of decapod evolution.</title>
        <authorList>
            <person name="Jeong J.-H."/>
            <person name="Song I."/>
            <person name="Kim S."/>
            <person name="Choi T."/>
            <person name="Kim D."/>
            <person name="Ryu S."/>
            <person name="Kim W."/>
        </authorList>
    </citation>
    <scope>NUCLEOTIDE SEQUENCE [LARGE SCALE GENOMIC DNA]</scope>
    <source>
        <tissue evidence="2">Muscle</tissue>
    </source>
</reference>
<comment type="caution">
    <text evidence="2">The sequence shown here is derived from an EMBL/GenBank/DDBJ whole genome shotgun (WGS) entry which is preliminary data.</text>
</comment>
<evidence type="ECO:0000313" key="3">
    <source>
        <dbReference type="Proteomes" id="UP000324222"/>
    </source>
</evidence>
<dbReference type="Proteomes" id="UP000324222">
    <property type="component" value="Unassembled WGS sequence"/>
</dbReference>
<sequence length="108" mass="12104">MGKVRFFSRTSRKSAEDKRASDKVDKMLREERLGAGVKRCKSEGEDRLRGTIRGGRAITQYGPAFSGQDTQIMIGSRRFNVDVLSRRPGLKGASVRIRKRLRGAESGF</sequence>
<protein>
    <submittedName>
        <fullName evidence="2">Uncharacterized protein</fullName>
    </submittedName>
</protein>
<gene>
    <name evidence="2" type="ORF">E2C01_023359</name>
</gene>
<name>A0A5B7EAY2_PORTR</name>
<feature type="compositionally biased region" description="Basic and acidic residues" evidence="1">
    <location>
        <begin position="13"/>
        <end position="23"/>
    </location>
</feature>
<feature type="region of interest" description="Disordered" evidence="1">
    <location>
        <begin position="1"/>
        <end position="23"/>
    </location>
</feature>
<proteinExistence type="predicted"/>
<accession>A0A5B7EAY2</accession>
<evidence type="ECO:0000256" key="1">
    <source>
        <dbReference type="SAM" id="MobiDB-lite"/>
    </source>
</evidence>